<keyword evidence="12 15" id="KW-0411">Iron-sulfur</keyword>
<feature type="binding site" evidence="15">
    <location>
        <position position="147"/>
    </location>
    <ligand>
        <name>[4Fe-4S] cluster</name>
        <dbReference type="ChEBI" id="CHEBI:49883"/>
        <label>1</label>
    </ligand>
</feature>
<evidence type="ECO:0000256" key="11">
    <source>
        <dbReference type="ARBA" id="ARBA00023004"/>
    </source>
</evidence>
<dbReference type="GO" id="GO:0009375">
    <property type="term" value="C:ferredoxin hydrogenase complex"/>
    <property type="evidence" value="ECO:0007669"/>
    <property type="project" value="InterPro"/>
</dbReference>
<dbReference type="InterPro" id="IPR037024">
    <property type="entry name" value="NiFe_Hase_small_N_sf"/>
</dbReference>
<dbReference type="AlphaFoldDB" id="A0A4Z0M4T9"/>
<feature type="binding site" evidence="15">
    <location>
        <position position="186"/>
    </location>
    <ligand>
        <name>[4Fe-4S] cluster</name>
        <dbReference type="ChEBI" id="CHEBI:49883"/>
        <label>2</label>
    </ligand>
</feature>
<dbReference type="GO" id="GO:0046872">
    <property type="term" value="F:metal ion binding"/>
    <property type="evidence" value="ECO:0007669"/>
    <property type="project" value="UniProtKB-KW"/>
</dbReference>
<dbReference type="InterPro" id="IPR006137">
    <property type="entry name" value="NADH_UbQ_OxRdtase-like_20kDa"/>
</dbReference>
<evidence type="ECO:0000256" key="7">
    <source>
        <dbReference type="ARBA" id="ARBA00022485"/>
    </source>
</evidence>
<comment type="subcellular location">
    <subcellularLocation>
        <location evidence="3">Cell envelope</location>
    </subcellularLocation>
</comment>
<comment type="catalytic activity">
    <reaction evidence="14">
        <text>H2 + A = AH2</text>
        <dbReference type="Rhea" id="RHEA:12116"/>
        <dbReference type="ChEBI" id="CHEBI:13193"/>
        <dbReference type="ChEBI" id="CHEBI:17499"/>
        <dbReference type="ChEBI" id="CHEBI:18276"/>
        <dbReference type="EC" id="1.12.99.6"/>
    </reaction>
</comment>
<dbReference type="Pfam" id="PF01058">
    <property type="entry name" value="Oxidored_q6"/>
    <property type="match status" value="1"/>
</dbReference>
<evidence type="ECO:0000259" key="17">
    <source>
        <dbReference type="Pfam" id="PF14720"/>
    </source>
</evidence>
<dbReference type="GO" id="GO:0008901">
    <property type="term" value="F:ferredoxin hydrogenase activity"/>
    <property type="evidence" value="ECO:0007669"/>
    <property type="project" value="InterPro"/>
</dbReference>
<evidence type="ECO:0000256" key="9">
    <source>
        <dbReference type="ARBA" id="ARBA00022729"/>
    </source>
</evidence>
<evidence type="ECO:0000256" key="15">
    <source>
        <dbReference type="PIRSR" id="PIRSR000310-1"/>
    </source>
</evidence>
<dbReference type="PIRSF" id="PIRSF000310">
    <property type="entry name" value="NiFe_hyd_ssu"/>
    <property type="match status" value="1"/>
</dbReference>
<accession>A0A4Z0M4T9</accession>
<comment type="cofactor">
    <cofactor evidence="1">
        <name>[3Fe-4S] cluster</name>
        <dbReference type="ChEBI" id="CHEBI:21137"/>
    </cofactor>
</comment>
<dbReference type="GO" id="GO:0030313">
    <property type="term" value="C:cell envelope"/>
    <property type="evidence" value="ECO:0007669"/>
    <property type="project" value="UniProtKB-SubCell"/>
</dbReference>
<evidence type="ECO:0000256" key="10">
    <source>
        <dbReference type="ARBA" id="ARBA00023002"/>
    </source>
</evidence>
<dbReference type="GO" id="GO:0044569">
    <property type="term" value="C:[Ni-Fe] hydrogenase complex"/>
    <property type="evidence" value="ECO:0007669"/>
    <property type="project" value="TreeGrafter"/>
</dbReference>
<feature type="binding site" evidence="15">
    <location>
        <position position="243"/>
    </location>
    <ligand>
        <name>[3Fe-4S] cluster</name>
        <dbReference type="ChEBI" id="CHEBI:21137"/>
    </ligand>
</feature>
<feature type="binding site" evidence="15">
    <location>
        <position position="216"/>
    </location>
    <ligand>
        <name>[4Fe-4S] cluster</name>
        <dbReference type="ChEBI" id="CHEBI:49883"/>
        <label>2</label>
    </ligand>
</feature>
<dbReference type="GO" id="GO:0009061">
    <property type="term" value="P:anaerobic respiration"/>
    <property type="evidence" value="ECO:0007669"/>
    <property type="project" value="TreeGrafter"/>
</dbReference>
<dbReference type="Pfam" id="PF14720">
    <property type="entry name" value="NiFe_hyd_SSU_C"/>
    <property type="match status" value="1"/>
</dbReference>
<dbReference type="GO" id="GO:0051538">
    <property type="term" value="F:3 iron, 4 sulfur cluster binding"/>
    <property type="evidence" value="ECO:0007669"/>
    <property type="project" value="UniProtKB-KW"/>
</dbReference>
<evidence type="ECO:0000313" key="19">
    <source>
        <dbReference type="Proteomes" id="UP000298050"/>
    </source>
</evidence>
<feature type="binding site" evidence="15">
    <location>
        <position position="99"/>
    </location>
    <ligand>
        <name>[4Fe-4S] cluster</name>
        <dbReference type="ChEBI" id="CHEBI:49883"/>
        <label>1</label>
    </ligand>
</feature>
<keyword evidence="8 15" id="KW-0479">Metal-binding</keyword>
<keyword evidence="11 15" id="KW-0408">Iron</keyword>
<dbReference type="EMBL" id="SRLE01000006">
    <property type="protein sequence ID" value="TGD74388.1"/>
    <property type="molecule type" value="Genomic_DNA"/>
</dbReference>
<comment type="similarity">
    <text evidence="4">Belongs to the [NiFe]/[NiFeSe] hydrogenase small subunit family.</text>
</comment>
<dbReference type="InterPro" id="IPR001821">
    <property type="entry name" value="NiFe_hydrogenase_ssu"/>
</dbReference>
<feature type="domain" description="Cytochrome-c3 hydrogenase C-terminal" evidence="17">
    <location>
        <begin position="183"/>
        <end position="258"/>
    </location>
</feature>
<dbReference type="GO" id="GO:0051539">
    <property type="term" value="F:4 iron, 4 sulfur cluster binding"/>
    <property type="evidence" value="ECO:0007669"/>
    <property type="project" value="UniProtKB-KW"/>
</dbReference>
<comment type="subunit">
    <text evidence="5">Heterodimer of a large and a small subunit.</text>
</comment>
<evidence type="ECO:0000256" key="14">
    <source>
        <dbReference type="ARBA" id="ARBA00048757"/>
    </source>
</evidence>
<evidence type="ECO:0000259" key="16">
    <source>
        <dbReference type="Pfam" id="PF01058"/>
    </source>
</evidence>
<evidence type="ECO:0000313" key="18">
    <source>
        <dbReference type="EMBL" id="TGD74388.1"/>
    </source>
</evidence>
<feature type="binding site" evidence="15">
    <location>
        <position position="209"/>
    </location>
    <ligand>
        <name>[4Fe-4S] cluster</name>
        <dbReference type="ChEBI" id="CHEBI:49883"/>
        <label>2</label>
    </ligand>
</feature>
<dbReference type="PANTHER" id="PTHR30013">
    <property type="entry name" value="NIFE / NIFESE HYDROGENASE SMALL SUBUNIT FAMILY MEMBER"/>
    <property type="match status" value="1"/>
</dbReference>
<feature type="binding site" evidence="15">
    <location>
        <position position="189"/>
    </location>
    <ligand>
        <name>[4Fe-4S] cluster</name>
        <dbReference type="ChEBI" id="CHEBI:49883"/>
        <label>2</label>
    </ligand>
</feature>
<feature type="domain" description="NADH:ubiquinone oxidoreductase-like 20kDa subunit" evidence="16">
    <location>
        <begin position="2"/>
        <end position="161"/>
    </location>
</feature>
<keyword evidence="9" id="KW-0732">Signal</keyword>
<dbReference type="Gene3D" id="4.10.480.10">
    <property type="entry name" value="Cytochrome-c3 hydrogenase, C-terminal domain"/>
    <property type="match status" value="1"/>
</dbReference>
<feature type="binding site" evidence="15">
    <location>
        <position position="246"/>
    </location>
    <ligand>
        <name>[3Fe-4S] cluster</name>
        <dbReference type="ChEBI" id="CHEBI:21137"/>
    </ligand>
</feature>
<name>A0A4Z0M4T9_9GAMM</name>
<evidence type="ECO:0000256" key="6">
    <source>
        <dbReference type="ARBA" id="ARBA00012082"/>
    </source>
</evidence>
<dbReference type="GO" id="GO:0009055">
    <property type="term" value="F:electron transfer activity"/>
    <property type="evidence" value="ECO:0007669"/>
    <property type="project" value="TreeGrafter"/>
</dbReference>
<evidence type="ECO:0000256" key="3">
    <source>
        <dbReference type="ARBA" id="ARBA00004196"/>
    </source>
</evidence>
<sequence>MSLFGAESPDLLTTLRAAGIELLWHPSLSEASGRDVLDLLQSILDGDTRLDILCLEGSVIQGPNGSGAFHRLAGSDRPMRDWLYDLCQVARHVVAVGNCAAYGGITAAGGNPSEACGLQYDEQRPGGLLGAEFVDRTGLPVVNVAGCPTHPNWVTDTLTQLAAGEMERGHLDVFERPRSYTDHLVHHGCPRNEYYEYKASAEKPSDLGCMMEHMGCLGTQAHADCNTRLWNGSGSCLRGGYPCINCTAPDFHEPGHAFARTPKVAGIPVGLPTDMPKAWFVALSALAKAATPNRLKNNALIDHIQIPPNIHGDKKRE</sequence>
<dbReference type="InterPro" id="IPR037148">
    <property type="entry name" value="NiFe-Hase_small_C_sf"/>
</dbReference>
<comment type="cofactor">
    <cofactor evidence="2">
        <name>[4Fe-4S] cluster</name>
        <dbReference type="ChEBI" id="CHEBI:49883"/>
    </cofactor>
</comment>
<dbReference type="GO" id="GO:0033748">
    <property type="term" value="F:hydrogenase (acceptor) activity"/>
    <property type="evidence" value="ECO:0007669"/>
    <property type="project" value="UniProtKB-EC"/>
</dbReference>
<proteinExistence type="inferred from homology"/>
<comment type="caution">
    <text evidence="18">The sequence shown here is derived from an EMBL/GenBank/DDBJ whole genome shotgun (WGS) entry which is preliminary data.</text>
</comment>
<dbReference type="EC" id="1.12.99.6" evidence="6"/>
<evidence type="ECO:0000256" key="2">
    <source>
        <dbReference type="ARBA" id="ARBA00001966"/>
    </source>
</evidence>
<dbReference type="SUPFAM" id="SSF56770">
    <property type="entry name" value="HydA/Nqo6-like"/>
    <property type="match status" value="1"/>
</dbReference>
<reference evidence="18 19" key="1">
    <citation type="submission" date="2019-04" db="EMBL/GenBank/DDBJ databases">
        <title>Taxonomy of novel Haliea sp. from mangrove soil of West Coast of India.</title>
        <authorList>
            <person name="Verma A."/>
            <person name="Kumar P."/>
            <person name="Krishnamurthi S."/>
        </authorList>
    </citation>
    <scope>NUCLEOTIDE SEQUENCE [LARGE SCALE GENOMIC DNA]</scope>
    <source>
        <strain evidence="18 19">SAOS-164</strain>
    </source>
</reference>
<evidence type="ECO:0000256" key="12">
    <source>
        <dbReference type="ARBA" id="ARBA00023014"/>
    </source>
</evidence>
<dbReference type="OrthoDB" id="9766729at2"/>
<evidence type="ECO:0000256" key="13">
    <source>
        <dbReference type="ARBA" id="ARBA00023291"/>
    </source>
</evidence>
<dbReference type="Proteomes" id="UP000298050">
    <property type="component" value="Unassembled WGS sequence"/>
</dbReference>
<protein>
    <recommendedName>
        <fullName evidence="6">hydrogenase (acceptor)</fullName>
        <ecNumber evidence="6">1.12.99.6</ecNumber>
    </recommendedName>
</protein>
<keyword evidence="13 15" id="KW-0003">3Fe-4S</keyword>
<evidence type="ECO:0000256" key="5">
    <source>
        <dbReference type="ARBA" id="ARBA00011771"/>
    </source>
</evidence>
<gene>
    <name evidence="18" type="ORF">E4634_09485</name>
</gene>
<evidence type="ECO:0000256" key="4">
    <source>
        <dbReference type="ARBA" id="ARBA00006605"/>
    </source>
</evidence>
<feature type="binding site" evidence="15">
    <location>
        <position position="225"/>
    </location>
    <ligand>
        <name>[3Fe-4S] cluster</name>
        <dbReference type="ChEBI" id="CHEBI:21137"/>
    </ligand>
</feature>
<dbReference type="PANTHER" id="PTHR30013:SF5">
    <property type="entry name" value="HYDROGENASE SMALL SUBUNIT"/>
    <property type="match status" value="1"/>
</dbReference>
<dbReference type="GO" id="GO:0016020">
    <property type="term" value="C:membrane"/>
    <property type="evidence" value="ECO:0007669"/>
    <property type="project" value="TreeGrafter"/>
</dbReference>
<dbReference type="Gene3D" id="3.40.50.700">
    <property type="entry name" value="NADH:ubiquinone oxidoreductase-like, 20kDa subunit"/>
    <property type="match status" value="1"/>
</dbReference>
<organism evidence="18 19">
    <name type="scientific">Mangrovimicrobium sediminis</name>
    <dbReference type="NCBI Taxonomy" id="2562682"/>
    <lineage>
        <taxon>Bacteria</taxon>
        <taxon>Pseudomonadati</taxon>
        <taxon>Pseudomonadota</taxon>
        <taxon>Gammaproteobacteria</taxon>
        <taxon>Cellvibrionales</taxon>
        <taxon>Halieaceae</taxon>
        <taxon>Mangrovimicrobium</taxon>
    </lineage>
</organism>
<evidence type="ECO:0000256" key="8">
    <source>
        <dbReference type="ARBA" id="ARBA00022723"/>
    </source>
</evidence>
<evidence type="ECO:0000256" key="1">
    <source>
        <dbReference type="ARBA" id="ARBA00001927"/>
    </source>
</evidence>
<keyword evidence="7 15" id="KW-0004">4Fe-4S</keyword>
<keyword evidence="19" id="KW-1185">Reference proteome</keyword>
<dbReference type="InterPro" id="IPR027394">
    <property type="entry name" value="Cytochrome-c3_hydrogenase_C"/>
</dbReference>
<keyword evidence="10" id="KW-0560">Oxidoreductase</keyword>